<dbReference type="RefSeq" id="WP_013645482.1">
    <property type="nucleotide sequence ID" value="NC_015216.1"/>
</dbReference>
<dbReference type="InterPro" id="IPR004635">
    <property type="entry name" value="Pept_S49_SppA"/>
</dbReference>
<evidence type="ECO:0000256" key="1">
    <source>
        <dbReference type="ARBA" id="ARBA00008683"/>
    </source>
</evidence>
<dbReference type="Gene3D" id="6.20.330.10">
    <property type="match status" value="1"/>
</dbReference>
<keyword evidence="2" id="KW-0645">Protease</keyword>
<gene>
    <name evidence="7" type="ordered locus">Metbo_1911</name>
</gene>
<proteinExistence type="inferred from homology"/>
<keyword evidence="4" id="KW-0720">Serine protease</keyword>
<dbReference type="AlphaFoldDB" id="F0TAY5"/>
<dbReference type="InterPro" id="IPR029045">
    <property type="entry name" value="ClpP/crotonase-like_dom_sf"/>
</dbReference>
<dbReference type="CDD" id="cd07023">
    <property type="entry name" value="S49_Sppa_N_C"/>
    <property type="match status" value="1"/>
</dbReference>
<evidence type="ECO:0000313" key="7">
    <source>
        <dbReference type="EMBL" id="ADZ10131.1"/>
    </source>
</evidence>
<dbReference type="Gene3D" id="3.90.226.10">
    <property type="entry name" value="2-enoyl-CoA Hydratase, Chain A, domain 1"/>
    <property type="match status" value="1"/>
</dbReference>
<dbReference type="InterPro" id="IPR002142">
    <property type="entry name" value="Peptidase_S49"/>
</dbReference>
<dbReference type="HOGENOM" id="CLU_046540_0_0_2"/>
<dbReference type="InterPro" id="IPR047272">
    <property type="entry name" value="S49_SppA_C"/>
</dbReference>
<keyword evidence="5" id="KW-1133">Transmembrane helix</keyword>
<dbReference type="PANTHER" id="PTHR42987:SF4">
    <property type="entry name" value="PROTEASE SOHB-RELATED"/>
    <property type="match status" value="1"/>
</dbReference>
<dbReference type="STRING" id="877455.Metbo_1911"/>
<comment type="similarity">
    <text evidence="1">Belongs to the peptidase S49 family.</text>
</comment>
<dbReference type="eggNOG" id="arCOG01311">
    <property type="taxonomic scope" value="Archaea"/>
</dbReference>
<keyword evidence="5" id="KW-0472">Membrane</keyword>
<dbReference type="SUPFAM" id="SSF52096">
    <property type="entry name" value="ClpP/crotonase"/>
    <property type="match status" value="1"/>
</dbReference>
<dbReference type="GO" id="GO:0008236">
    <property type="term" value="F:serine-type peptidase activity"/>
    <property type="evidence" value="ECO:0007669"/>
    <property type="project" value="UniProtKB-KW"/>
</dbReference>
<accession>F0TAY5</accession>
<dbReference type="EMBL" id="CP002551">
    <property type="protein sequence ID" value="ADZ10131.1"/>
    <property type="molecule type" value="Genomic_DNA"/>
</dbReference>
<dbReference type="Pfam" id="PF01343">
    <property type="entry name" value="Peptidase_S49"/>
    <property type="match status" value="1"/>
</dbReference>
<keyword evidence="8" id="KW-1185">Reference proteome</keyword>
<feature type="transmembrane region" description="Helical" evidence="5">
    <location>
        <begin position="7"/>
        <end position="31"/>
    </location>
</feature>
<evidence type="ECO:0000313" key="8">
    <source>
        <dbReference type="Proteomes" id="UP000007490"/>
    </source>
</evidence>
<evidence type="ECO:0000256" key="5">
    <source>
        <dbReference type="SAM" id="Phobius"/>
    </source>
</evidence>
<organism evidence="7 8">
    <name type="scientific">Methanobacterium lacus (strain AL-21)</name>
    <dbReference type="NCBI Taxonomy" id="877455"/>
    <lineage>
        <taxon>Archaea</taxon>
        <taxon>Methanobacteriati</taxon>
        <taxon>Methanobacteriota</taxon>
        <taxon>Methanomada group</taxon>
        <taxon>Methanobacteria</taxon>
        <taxon>Methanobacteriales</taxon>
        <taxon>Methanobacteriaceae</taxon>
        <taxon>Methanobacterium</taxon>
    </lineage>
</organism>
<dbReference type="Proteomes" id="UP000007490">
    <property type="component" value="Chromosome"/>
</dbReference>
<dbReference type="KEGG" id="mel:Metbo_1911"/>
<evidence type="ECO:0000256" key="2">
    <source>
        <dbReference type="ARBA" id="ARBA00022670"/>
    </source>
</evidence>
<evidence type="ECO:0000256" key="3">
    <source>
        <dbReference type="ARBA" id="ARBA00022801"/>
    </source>
</evidence>
<dbReference type="OrthoDB" id="31107at2157"/>
<evidence type="ECO:0000256" key="4">
    <source>
        <dbReference type="ARBA" id="ARBA00022825"/>
    </source>
</evidence>
<dbReference type="GO" id="GO:0006508">
    <property type="term" value="P:proteolysis"/>
    <property type="evidence" value="ECO:0007669"/>
    <property type="project" value="UniProtKB-KW"/>
</dbReference>
<dbReference type="PANTHER" id="PTHR42987">
    <property type="entry name" value="PEPTIDASE S49"/>
    <property type="match status" value="1"/>
</dbReference>
<dbReference type="NCBIfam" id="TIGR00706">
    <property type="entry name" value="SppA_dom"/>
    <property type="match status" value="1"/>
</dbReference>
<protein>
    <submittedName>
        <fullName evidence="7">Signal peptide peptidase SppA, 36K type</fullName>
    </submittedName>
</protein>
<name>F0TAY5_METLA</name>
<dbReference type="GeneID" id="10278369"/>
<sequence precursor="true">MKKNSKIVLGILVGGSLLVIALLVATVSLLGGSNFLNSAPNGDTVAVIPLQGEIGYGSSGVSGETIVTPENVKDALNQAESDGTVSSILIKINSPGGSPVASEEIMNAINESKKPVVVWIGDTGASGAYLAASSADDIIASPSSMVGSIGVIMGLTDLSKYYENNGINKYSIKAGEYKDMGSDYRNLTTNETNMLQGMVNEDYAHFIDIVAVNRNLTVNYTQSIAEGKIYTGTQAKNLKLVNDTGGEKQALDAAAKLGGITGSYNTIDINPSSGLLDILNSMSSRIAYSIGLGIGNNLKNGTDNDLKLPSIY</sequence>
<keyword evidence="3" id="KW-0378">Hydrolase</keyword>
<evidence type="ECO:0000259" key="6">
    <source>
        <dbReference type="Pfam" id="PF01343"/>
    </source>
</evidence>
<keyword evidence="5" id="KW-0812">Transmembrane</keyword>
<feature type="domain" description="Peptidase S49" evidence="6">
    <location>
        <begin position="110"/>
        <end position="258"/>
    </location>
</feature>
<reference evidence="7 8" key="2">
    <citation type="journal article" date="2014" name="Int. J. Syst. Evol. Microbiol.">
        <title>Methanobacterium paludis sp. nov. and a novel strain of Methanobacterium lacus isolated from northern peatlands.</title>
        <authorList>
            <person name="Cadillo-Quiroz H."/>
            <person name="Brauer S.L."/>
            <person name="Goodson N."/>
            <person name="Yavitt J.B."/>
            <person name="Zinder S.H."/>
        </authorList>
    </citation>
    <scope>NUCLEOTIDE SEQUENCE [LARGE SCALE GENOMIC DNA]</scope>
    <source>
        <strain evidence="7 8">AL-21</strain>
    </source>
</reference>
<reference evidence="8" key="1">
    <citation type="submission" date="2011-02" db="EMBL/GenBank/DDBJ databases">
        <title>Complete sequence of Methanobacterium sp. AL-21.</title>
        <authorList>
            <consortium name="US DOE Joint Genome Institute"/>
            <person name="Lucas S."/>
            <person name="Copeland A."/>
            <person name="Lapidus A."/>
            <person name="Cheng J.-F."/>
            <person name="Goodwin L."/>
            <person name="Pitluck S."/>
            <person name="Chertkov O."/>
            <person name="Detter J.C."/>
            <person name="Han C."/>
            <person name="Tapia R."/>
            <person name="Land M."/>
            <person name="Hauser L."/>
            <person name="Kyrpides N."/>
            <person name="Ivanova N."/>
            <person name="Mikhailova N."/>
            <person name="Pagani I."/>
            <person name="Cadillo-Quiroz H."/>
            <person name="Imachi H."/>
            <person name="Zinder S."/>
            <person name="Liu W."/>
            <person name="Woyke T."/>
        </authorList>
    </citation>
    <scope>NUCLEOTIDE SEQUENCE [LARGE SCALE GENOMIC DNA]</scope>
    <source>
        <strain evidence="8">AL-21</strain>
    </source>
</reference>